<reference evidence="2" key="1">
    <citation type="submission" date="2018-03" db="EMBL/GenBank/DDBJ databases">
        <title>Cross-interface Injection: A General Nanoliter Liquid Handling Method Applied to Single Cells Genome Amplification Automated Nanoliter Liquid Handling Applied to Single Cell Multiple Displacement Amplification.</title>
        <authorList>
            <person name="Yun J."/>
            <person name="Xu P."/>
            <person name="Xu J."/>
            <person name="Dai X."/>
            <person name="Wang Y."/>
            <person name="Zheng X."/>
            <person name="Cao C."/>
            <person name="Yi Q."/>
            <person name="Zhu Y."/>
            <person name="Wang L."/>
            <person name="Dong Z."/>
            <person name="Huang Y."/>
            <person name="Huang L."/>
            <person name="Du W."/>
        </authorList>
    </citation>
    <scope>NUCLEOTIDE SEQUENCE [LARGE SCALE GENOMIC DNA]</scope>
    <source>
        <strain evidence="2">Z-D3-2</strain>
    </source>
</reference>
<dbReference type="InterPro" id="IPR032711">
    <property type="entry name" value="SoxY"/>
</dbReference>
<protein>
    <submittedName>
        <fullName evidence="2">Transcriptional initiation protein Tat</fullName>
    </submittedName>
</protein>
<dbReference type="AlphaFoldDB" id="A0A2T4CX20"/>
<organism evidence="2">
    <name type="scientific">Pseudidiomarina aestuarii</name>
    <dbReference type="NCBI Taxonomy" id="624146"/>
    <lineage>
        <taxon>Bacteria</taxon>
        <taxon>Pseudomonadati</taxon>
        <taxon>Pseudomonadota</taxon>
        <taxon>Gammaproteobacteria</taxon>
        <taxon>Alteromonadales</taxon>
        <taxon>Idiomarinaceae</taxon>
        <taxon>Pseudidiomarina</taxon>
    </lineage>
</organism>
<evidence type="ECO:0000259" key="1">
    <source>
        <dbReference type="Pfam" id="PF13501"/>
    </source>
</evidence>
<sequence>VNGASVPVEISSSLENIQRVALLVEKNPFPLAMALEPTSVVSFPFKTMLKVAEDSEIIAMVRADGKLYRTSRYVEIDIGGCA</sequence>
<gene>
    <name evidence="2" type="ORF">C9940_03650</name>
</gene>
<feature type="domain" description="Ig-like SoxY" evidence="1">
    <location>
        <begin position="2"/>
        <end position="81"/>
    </location>
</feature>
<feature type="non-terminal residue" evidence="2">
    <location>
        <position position="1"/>
    </location>
</feature>
<accession>A0A2T4CX20</accession>
<proteinExistence type="predicted"/>
<dbReference type="EMBL" id="PYVN01000037">
    <property type="protein sequence ID" value="PTB86123.1"/>
    <property type="molecule type" value="Genomic_DNA"/>
</dbReference>
<dbReference type="InterPro" id="IPR038162">
    <property type="entry name" value="SoxY_sf"/>
</dbReference>
<dbReference type="Gene3D" id="2.60.40.2470">
    <property type="entry name" value="SoxY domain"/>
    <property type="match status" value="1"/>
</dbReference>
<evidence type="ECO:0000313" key="2">
    <source>
        <dbReference type="EMBL" id="PTB86123.1"/>
    </source>
</evidence>
<comment type="caution">
    <text evidence="2">The sequence shown here is derived from an EMBL/GenBank/DDBJ whole genome shotgun (WGS) entry which is preliminary data.</text>
</comment>
<name>A0A2T4CX20_9GAMM</name>
<dbReference type="Pfam" id="PF13501">
    <property type="entry name" value="SoxY"/>
    <property type="match status" value="1"/>
</dbReference>